<evidence type="ECO:0000313" key="7">
    <source>
        <dbReference type="Proteomes" id="UP000886520"/>
    </source>
</evidence>
<protein>
    <recommendedName>
        <fullName evidence="5">TF-B3 domain-containing protein</fullName>
    </recommendedName>
</protein>
<evidence type="ECO:0000256" key="4">
    <source>
        <dbReference type="ARBA" id="ARBA00023242"/>
    </source>
</evidence>
<dbReference type="SUPFAM" id="SSF101936">
    <property type="entry name" value="DNA-binding pseudobarrel domain"/>
    <property type="match status" value="1"/>
</dbReference>
<evidence type="ECO:0000256" key="3">
    <source>
        <dbReference type="ARBA" id="ARBA00023163"/>
    </source>
</evidence>
<gene>
    <name evidence="6" type="ORF">GOP47_0011361</name>
</gene>
<evidence type="ECO:0000259" key="5">
    <source>
        <dbReference type="PROSITE" id="PS50863"/>
    </source>
</evidence>
<evidence type="ECO:0000256" key="1">
    <source>
        <dbReference type="ARBA" id="ARBA00023015"/>
    </source>
</evidence>
<dbReference type="Pfam" id="PF02362">
    <property type="entry name" value="B3"/>
    <property type="match status" value="1"/>
</dbReference>
<name>A0A9D4USN0_ADICA</name>
<keyword evidence="1" id="KW-0805">Transcription regulation</keyword>
<accession>A0A9D4USN0</accession>
<evidence type="ECO:0000256" key="2">
    <source>
        <dbReference type="ARBA" id="ARBA00023125"/>
    </source>
</evidence>
<dbReference type="CDD" id="cd10017">
    <property type="entry name" value="B3_DNA"/>
    <property type="match status" value="1"/>
</dbReference>
<comment type="caution">
    <text evidence="6">The sequence shown here is derived from an EMBL/GenBank/DDBJ whole genome shotgun (WGS) entry which is preliminary data.</text>
</comment>
<dbReference type="PANTHER" id="PTHR31391:SF4">
    <property type="entry name" value="B3 DOMAIN-CONTAINING PROTEIN OS03G0184500"/>
    <property type="match status" value="1"/>
</dbReference>
<sequence>MSEVFAGLLPMARKKRHGSSAHRSQLLSLPPRLLPPEHSKAVLSLFFEQMLRASSIGRPNWEDLNLQIGDGILITYLGRNMFKVRIFDMEGLEKVSQHRSISPVVDGCPSEAYNKESLPEKVDSNIHVYDDVGLHDQNRKLRISNNYNAKLEGLENIRLSALKDLDKKTQDISRKSFVEDPCDRTGVLNDYSLGIHGISESSRRCEGYGASITCSDRSFCEPDSTERGSKETICGKSGGITITNQFGDRKEDFMCTEHEAHQRGDCEPVLIGKVIKYERPLPEDLQKAALLETAAGLSKHKASDFCDKQNIFQSTWPLADRWNISEMARQRLIIEANAFMSPFPIARKSLKPSFGHKMVLPKLFVEKFMPKRVASLTLTDPQGENWPCRWLGAMNSMAHFVPCISAGWSQFARNHQLKTNDILVFELIEHQSLHFKVHIFKPQALDVLSHHPFLSTSISKTKYH</sequence>
<reference evidence="6" key="1">
    <citation type="submission" date="2021-01" db="EMBL/GenBank/DDBJ databases">
        <title>Adiantum capillus-veneris genome.</title>
        <authorList>
            <person name="Fang Y."/>
            <person name="Liao Q."/>
        </authorList>
    </citation>
    <scope>NUCLEOTIDE SEQUENCE</scope>
    <source>
        <strain evidence="6">H3</strain>
        <tissue evidence="6">Leaf</tissue>
    </source>
</reference>
<dbReference type="EMBL" id="JABFUD020000011">
    <property type="protein sequence ID" value="KAI5073348.1"/>
    <property type="molecule type" value="Genomic_DNA"/>
</dbReference>
<keyword evidence="2" id="KW-0238">DNA-binding</keyword>
<dbReference type="PANTHER" id="PTHR31391">
    <property type="entry name" value="B3 DOMAIN-CONTAINING PROTEIN OS11G0197600-RELATED"/>
    <property type="match status" value="1"/>
</dbReference>
<evidence type="ECO:0000313" key="6">
    <source>
        <dbReference type="EMBL" id="KAI5073348.1"/>
    </source>
</evidence>
<feature type="domain" description="TF-B3" evidence="5">
    <location>
        <begin position="343"/>
        <end position="443"/>
    </location>
</feature>
<dbReference type="PROSITE" id="PS50863">
    <property type="entry name" value="B3"/>
    <property type="match status" value="1"/>
</dbReference>
<keyword evidence="7" id="KW-1185">Reference proteome</keyword>
<dbReference type="InterPro" id="IPR044837">
    <property type="entry name" value="REM16-like"/>
</dbReference>
<dbReference type="Gene3D" id="2.40.330.10">
    <property type="entry name" value="DNA-binding pseudobarrel domain"/>
    <property type="match status" value="1"/>
</dbReference>
<dbReference type="GO" id="GO:0003677">
    <property type="term" value="F:DNA binding"/>
    <property type="evidence" value="ECO:0007669"/>
    <property type="project" value="UniProtKB-KW"/>
</dbReference>
<keyword evidence="4" id="KW-0539">Nucleus</keyword>
<dbReference type="Proteomes" id="UP000886520">
    <property type="component" value="Chromosome 11"/>
</dbReference>
<organism evidence="6 7">
    <name type="scientific">Adiantum capillus-veneris</name>
    <name type="common">Maidenhair fern</name>
    <dbReference type="NCBI Taxonomy" id="13818"/>
    <lineage>
        <taxon>Eukaryota</taxon>
        <taxon>Viridiplantae</taxon>
        <taxon>Streptophyta</taxon>
        <taxon>Embryophyta</taxon>
        <taxon>Tracheophyta</taxon>
        <taxon>Polypodiopsida</taxon>
        <taxon>Polypodiidae</taxon>
        <taxon>Polypodiales</taxon>
        <taxon>Pteridineae</taxon>
        <taxon>Pteridaceae</taxon>
        <taxon>Vittarioideae</taxon>
        <taxon>Adiantum</taxon>
    </lineage>
</organism>
<dbReference type="SMART" id="SM01019">
    <property type="entry name" value="B3"/>
    <property type="match status" value="1"/>
</dbReference>
<proteinExistence type="predicted"/>
<dbReference type="InterPro" id="IPR015300">
    <property type="entry name" value="DNA-bd_pseudobarrel_sf"/>
</dbReference>
<dbReference type="AlphaFoldDB" id="A0A9D4USN0"/>
<dbReference type="OrthoDB" id="912105at2759"/>
<keyword evidence="3" id="KW-0804">Transcription</keyword>
<dbReference type="InterPro" id="IPR003340">
    <property type="entry name" value="B3_DNA-bd"/>
</dbReference>